<feature type="compositionally biased region" description="Basic and acidic residues" evidence="1">
    <location>
        <begin position="136"/>
        <end position="146"/>
    </location>
</feature>
<evidence type="ECO:0000256" key="1">
    <source>
        <dbReference type="SAM" id="MobiDB-lite"/>
    </source>
</evidence>
<gene>
    <name evidence="3" type="ORF">NDU88_003241</name>
</gene>
<dbReference type="AlphaFoldDB" id="A0AAV7T4H6"/>
<evidence type="ECO:0000256" key="2">
    <source>
        <dbReference type="SAM" id="SignalP"/>
    </source>
</evidence>
<sequence length="176" mass="19547">MFMRKLTSLPLTTLLLPLHLDLARKPLAAIAGLKPLLRELESPATSHVKPGTESRFSEPCESDNKDIGNPDERIPDPLPENHGDEDAIAITGNPDIRVPGVIERDNGLHVRRTLRTEDAEEEYAEKGGRRQNPSRRLQEEEQKHPSPGDTTTGKEGPEECELRHVPGGMWLNQGDS</sequence>
<protein>
    <submittedName>
        <fullName evidence="3">Uncharacterized protein</fullName>
    </submittedName>
</protein>
<proteinExistence type="predicted"/>
<comment type="caution">
    <text evidence="3">The sequence shown here is derived from an EMBL/GenBank/DDBJ whole genome shotgun (WGS) entry which is preliminary data.</text>
</comment>
<dbReference type="EMBL" id="JANPWB010000007">
    <property type="protein sequence ID" value="KAJ1171378.1"/>
    <property type="molecule type" value="Genomic_DNA"/>
</dbReference>
<evidence type="ECO:0000313" key="3">
    <source>
        <dbReference type="EMBL" id="KAJ1171378.1"/>
    </source>
</evidence>
<feature type="chain" id="PRO_5043608429" evidence="2">
    <location>
        <begin position="24"/>
        <end position="176"/>
    </location>
</feature>
<feature type="region of interest" description="Disordered" evidence="1">
    <location>
        <begin position="43"/>
        <end position="176"/>
    </location>
</feature>
<keyword evidence="4" id="KW-1185">Reference proteome</keyword>
<name>A0AAV7T4H6_PLEWA</name>
<feature type="compositionally biased region" description="Basic and acidic residues" evidence="1">
    <location>
        <begin position="50"/>
        <end position="85"/>
    </location>
</feature>
<evidence type="ECO:0000313" key="4">
    <source>
        <dbReference type="Proteomes" id="UP001066276"/>
    </source>
</evidence>
<keyword evidence="2" id="KW-0732">Signal</keyword>
<feature type="signal peptide" evidence="2">
    <location>
        <begin position="1"/>
        <end position="23"/>
    </location>
</feature>
<accession>A0AAV7T4H6</accession>
<organism evidence="3 4">
    <name type="scientific">Pleurodeles waltl</name>
    <name type="common">Iberian ribbed newt</name>
    <dbReference type="NCBI Taxonomy" id="8319"/>
    <lineage>
        <taxon>Eukaryota</taxon>
        <taxon>Metazoa</taxon>
        <taxon>Chordata</taxon>
        <taxon>Craniata</taxon>
        <taxon>Vertebrata</taxon>
        <taxon>Euteleostomi</taxon>
        <taxon>Amphibia</taxon>
        <taxon>Batrachia</taxon>
        <taxon>Caudata</taxon>
        <taxon>Salamandroidea</taxon>
        <taxon>Salamandridae</taxon>
        <taxon>Pleurodelinae</taxon>
        <taxon>Pleurodeles</taxon>
    </lineage>
</organism>
<reference evidence="3" key="1">
    <citation type="journal article" date="2022" name="bioRxiv">
        <title>Sequencing and chromosome-scale assembly of the giantPleurodeles waltlgenome.</title>
        <authorList>
            <person name="Brown T."/>
            <person name="Elewa A."/>
            <person name="Iarovenko S."/>
            <person name="Subramanian E."/>
            <person name="Araus A.J."/>
            <person name="Petzold A."/>
            <person name="Susuki M."/>
            <person name="Suzuki K.-i.T."/>
            <person name="Hayashi T."/>
            <person name="Toyoda A."/>
            <person name="Oliveira C."/>
            <person name="Osipova E."/>
            <person name="Leigh N.D."/>
            <person name="Simon A."/>
            <person name="Yun M.H."/>
        </authorList>
    </citation>
    <scope>NUCLEOTIDE SEQUENCE</scope>
    <source>
        <strain evidence="3">20211129_DDA</strain>
        <tissue evidence="3">Liver</tissue>
    </source>
</reference>
<feature type="compositionally biased region" description="Basic and acidic residues" evidence="1">
    <location>
        <begin position="155"/>
        <end position="164"/>
    </location>
</feature>
<dbReference type="Proteomes" id="UP001066276">
    <property type="component" value="Chromosome 4_1"/>
</dbReference>